<dbReference type="EMBL" id="MG432481">
    <property type="protein sequence ID" value="AWQ63395.1"/>
    <property type="molecule type" value="Genomic_DNA"/>
</dbReference>
<evidence type="ECO:0000313" key="1">
    <source>
        <dbReference type="EMBL" id="AWQ61289.1"/>
    </source>
</evidence>
<protein>
    <submittedName>
        <fullName evidence="3">Wsv294</fullName>
    </submittedName>
</protein>
<sequence>MMAGIGRRDNRPVLHLDIDPNKEIPYNVPPTPIICEKNPFVFNMQKCSDCAPFPPYPGTEKPFPPYPGTAVEEEEKQKEIEELLVDQSFPPPFPGNKLRDIPRTYPLEFPEKKEKDFPCVDTTGHSDTPFIDLEKTPPRSDVRHGYHYLINPNKVGELNHIVGKLTEKQENLNKLVLDVDDVVINLSSTLKELEKLRAGLCKFSKN</sequence>
<accession>A0A2U9GG69</accession>
<reference evidence="3" key="2">
    <citation type="journal article" name="FEMS Microbiol. Lett.">
        <title>Molecular variability and genetic structure of white spot syndrome virus strains from northwest Mexico based on the analysis of genomes.</title>
        <authorList>
            <person name="Parrilla-Taylor D.P."/>
            <person name="Vibanco-Perez N."/>
            <person name="Duran-Avelar M.J."/>
            <person name="Gomez-Gil B."/>
            <person name="Llera-Herrera R."/>
            <person name="Vazquez-Juarez R."/>
        </authorList>
    </citation>
    <scope>NUCLEOTIDE SEQUENCE</scope>
    <source>
        <strain evidence="1">ACF4</strain>
        <strain evidence="2">LC1</strain>
        <strain evidence="3">LG</strain>
    </source>
</reference>
<gene>
    <name evidence="3" type="primary">295</name>
</gene>
<organism evidence="3">
    <name type="scientific">White spot syndrome virus</name>
    <name type="common">WSSV</name>
    <name type="synonym">White spot bacilliform virus</name>
    <dbReference type="NCBI Taxonomy" id="92652"/>
    <lineage>
        <taxon>Viruses</taxon>
        <taxon>Viruses incertae sedis</taxon>
        <taxon>Naldaviricetes</taxon>
        <taxon>Nimaviridae</taxon>
        <taxon>Whispovirus</taxon>
        <taxon>White spot syndrome virus</taxon>
    </lineage>
</organism>
<reference evidence="3" key="1">
    <citation type="submission" date="2017-11" db="EMBL/GenBank/DDBJ databases">
        <authorList>
            <person name="Parrilla Taylor D.P."/>
            <person name="Vibanco-Perez N."/>
            <person name="Duran-Avelar Md.J."/>
            <person name="Gomez-Gil B."/>
            <person name="Llera-Herrera R."/>
            <person name="Vazquez-Juarez R."/>
        </authorList>
    </citation>
    <scope>NUCLEOTIDE SEQUENCE</scope>
    <source>
        <strain evidence="1">ACF4</strain>
        <strain evidence="2">LC1</strain>
        <strain evidence="3">LG</strain>
    </source>
</reference>
<dbReference type="EMBL" id="MG432476">
    <property type="protein sequence ID" value="AWQ61289.1"/>
    <property type="molecule type" value="Genomic_DNA"/>
</dbReference>
<dbReference type="EMBL" id="MG432482">
    <property type="protein sequence ID" value="AWQ63795.1"/>
    <property type="molecule type" value="Genomic_DNA"/>
</dbReference>
<organismHost>
    <name type="scientific">Crustacea</name>
    <name type="common">crustaceans</name>
    <dbReference type="NCBI Taxonomy" id="6657"/>
</organismHost>
<name>A0A2U9GG69_WSSV</name>
<evidence type="ECO:0000313" key="2">
    <source>
        <dbReference type="EMBL" id="AWQ63395.1"/>
    </source>
</evidence>
<evidence type="ECO:0000313" key="3">
    <source>
        <dbReference type="EMBL" id="AWQ63795.1"/>
    </source>
</evidence>
<proteinExistence type="predicted"/>